<dbReference type="Proteomes" id="UP000572984">
    <property type="component" value="Unassembled WGS sequence"/>
</dbReference>
<dbReference type="PROSITE" id="PS50994">
    <property type="entry name" value="INTEGRASE"/>
    <property type="match status" value="1"/>
</dbReference>
<accession>A0A838BNV6</accession>
<dbReference type="Gene3D" id="3.30.420.10">
    <property type="entry name" value="Ribonuclease H-like superfamily/Ribonuclease H"/>
    <property type="match status" value="1"/>
</dbReference>
<name>A0A838BNV6_9HYPH</name>
<dbReference type="InterPro" id="IPR012337">
    <property type="entry name" value="RNaseH-like_sf"/>
</dbReference>
<feature type="compositionally biased region" description="Basic and acidic residues" evidence="1">
    <location>
        <begin position="737"/>
        <end position="747"/>
    </location>
</feature>
<proteinExistence type="predicted"/>
<reference evidence="3 4" key="1">
    <citation type="submission" date="2020-07" db="EMBL/GenBank/DDBJ databases">
        <title>Draft genome and description of Microvirga mediterraneensis Marseille-Q2068 sp. nov.</title>
        <authorList>
            <person name="Boxberger M."/>
        </authorList>
    </citation>
    <scope>NUCLEOTIDE SEQUENCE [LARGE SCALE GENOMIC DNA]</scope>
    <source>
        <strain evidence="3 4">Marseille-Q2068</strain>
    </source>
</reference>
<keyword evidence="4" id="KW-1185">Reference proteome</keyword>
<feature type="compositionally biased region" description="Acidic residues" evidence="1">
    <location>
        <begin position="726"/>
        <end position="736"/>
    </location>
</feature>
<feature type="region of interest" description="Disordered" evidence="1">
    <location>
        <begin position="702"/>
        <end position="747"/>
    </location>
</feature>
<feature type="region of interest" description="Disordered" evidence="1">
    <location>
        <begin position="152"/>
        <end position="172"/>
    </location>
</feature>
<comment type="caution">
    <text evidence="3">The sequence shown here is derived from an EMBL/GenBank/DDBJ whole genome shotgun (WGS) entry which is preliminary data.</text>
</comment>
<evidence type="ECO:0000259" key="2">
    <source>
        <dbReference type="PROSITE" id="PS50994"/>
    </source>
</evidence>
<protein>
    <submittedName>
        <fullName evidence="3">Transposase</fullName>
    </submittedName>
</protein>
<dbReference type="EMBL" id="JACDXJ010000001">
    <property type="protein sequence ID" value="MBA1157041.1"/>
    <property type="molecule type" value="Genomic_DNA"/>
</dbReference>
<dbReference type="Pfam" id="PF09299">
    <property type="entry name" value="Mu-transpos_C"/>
    <property type="match status" value="1"/>
</dbReference>
<feature type="domain" description="Integrase catalytic" evidence="2">
    <location>
        <begin position="317"/>
        <end position="521"/>
    </location>
</feature>
<organism evidence="3 4">
    <name type="scientific">Microvirga mediterraneensis</name>
    <dbReference type="NCBI Taxonomy" id="2754695"/>
    <lineage>
        <taxon>Bacteria</taxon>
        <taxon>Pseudomonadati</taxon>
        <taxon>Pseudomonadota</taxon>
        <taxon>Alphaproteobacteria</taxon>
        <taxon>Hyphomicrobiales</taxon>
        <taxon>Methylobacteriaceae</taxon>
        <taxon>Microvirga</taxon>
    </lineage>
</organism>
<dbReference type="SUPFAM" id="SSF53098">
    <property type="entry name" value="Ribonuclease H-like"/>
    <property type="match status" value="1"/>
</dbReference>
<dbReference type="AlphaFoldDB" id="A0A838BNV6"/>
<dbReference type="InterPro" id="IPR015378">
    <property type="entry name" value="Transposase-like_Mu_C"/>
</dbReference>
<evidence type="ECO:0000313" key="3">
    <source>
        <dbReference type="EMBL" id="MBA1157041.1"/>
    </source>
</evidence>
<evidence type="ECO:0000313" key="4">
    <source>
        <dbReference type="Proteomes" id="UP000572984"/>
    </source>
</evidence>
<dbReference type="InterPro" id="IPR001584">
    <property type="entry name" value="Integrase_cat-core"/>
</dbReference>
<gene>
    <name evidence="3" type="ORF">H0S73_12975</name>
</gene>
<dbReference type="GO" id="GO:0015074">
    <property type="term" value="P:DNA integration"/>
    <property type="evidence" value="ECO:0007669"/>
    <property type="project" value="InterPro"/>
</dbReference>
<sequence>MITQPVPVSPIRYERDDRILIGKIAYRCIDSDGRGHRFARVDDPDMIEGFSHNQMEVIERQPNYRYDPGWFREAKVKARQRGGVERWADIPHKEVPQVLLKWEYCHRFRRMERAGSTNRSHDNIDRAIAKISVEVNEIAALNEVLNRRKEKAARKALSPRKDGMPRKPRFGNRKADVWQPSVRSLERWLAILEEHEWDPMSLRDGYRNSGNRQSRLTPEAHNALVIRAIEFAAPHCPDRQDLYDLLEGDIDKLNEGRAEKDKIPVPSKRRFYKEIANLDPFWVYARRKHWDAAKLKYPMLGNGPDVTRVGQRVEMDEWNVPLQTLLVKSGAWRLMTKEERKAVGRQRWWLYVAIDVASRCVLGMRLSPTPKAMEACATLQMAIRDKQIYSDAVGALKPWFMATGIGLIVTDWGSSYSSDAFRRAALGLGATFEHPPAGMSYLRPYVERMFSTIHTGLISRFSGRTFANIVQKGDYNSEDNASVPLEELAWALVRYVVDDYHNRPHEGLGGETPRDAWIRISREFGRIGLPDRDTQRAIFGILLTRKLSNGGVRILGLRYQSRELHEWLLRKGSVDLEIRLDPEDIGRISVKCGPYWVTVPCLKPEFDSVSLRTWIAASTELRARFQKAAALVRPVVLEAVRAIETLSRDLQEQAGIANELSTPEEIEQAEARLTIAFSLPDWPDAPDGLASGDILDGIIRTGQAPSAADAPSELPPPYPAAPQSCEGEDGSDETETPDWHMGTRKDE</sequence>
<evidence type="ECO:0000256" key="1">
    <source>
        <dbReference type="SAM" id="MobiDB-lite"/>
    </source>
</evidence>
<dbReference type="InterPro" id="IPR036397">
    <property type="entry name" value="RNaseH_sf"/>
</dbReference>
<dbReference type="RefSeq" id="WP_181052560.1">
    <property type="nucleotide sequence ID" value="NZ_JACDXJ010000001.1"/>
</dbReference>
<dbReference type="GO" id="GO:0003676">
    <property type="term" value="F:nucleic acid binding"/>
    <property type="evidence" value="ECO:0007669"/>
    <property type="project" value="InterPro"/>
</dbReference>